<dbReference type="SUPFAM" id="SSF50494">
    <property type="entry name" value="Trypsin-like serine proteases"/>
    <property type="match status" value="1"/>
</dbReference>
<dbReference type="RefSeq" id="WP_135079132.1">
    <property type="nucleotide sequence ID" value="NZ_CP038267.1"/>
</dbReference>
<dbReference type="PRINTS" id="PR00834">
    <property type="entry name" value="PROTEASES2C"/>
</dbReference>
<comment type="similarity">
    <text evidence="1">Belongs to the peptidase S1C family.</text>
</comment>
<evidence type="ECO:0000256" key="1">
    <source>
        <dbReference type="ARBA" id="ARBA00010541"/>
    </source>
</evidence>
<evidence type="ECO:0000259" key="5">
    <source>
        <dbReference type="PROSITE" id="PS50106"/>
    </source>
</evidence>
<dbReference type="Gene3D" id="2.40.10.10">
    <property type="entry name" value="Trypsin-like serine proteases"/>
    <property type="match status" value="2"/>
</dbReference>
<dbReference type="InterPro" id="IPR006311">
    <property type="entry name" value="TAT_signal"/>
</dbReference>
<keyword evidence="7" id="KW-1185">Reference proteome</keyword>
<evidence type="ECO:0000256" key="4">
    <source>
        <dbReference type="SAM" id="MobiDB-lite"/>
    </source>
</evidence>
<dbReference type="InterPro" id="IPR036034">
    <property type="entry name" value="PDZ_sf"/>
</dbReference>
<dbReference type="SUPFAM" id="SSF50156">
    <property type="entry name" value="PDZ domain-like"/>
    <property type="match status" value="1"/>
</dbReference>
<dbReference type="InterPro" id="IPR009003">
    <property type="entry name" value="Peptidase_S1_PA"/>
</dbReference>
<feature type="compositionally biased region" description="Low complexity" evidence="4">
    <location>
        <begin position="23"/>
        <end position="34"/>
    </location>
</feature>
<evidence type="ECO:0000313" key="7">
    <source>
        <dbReference type="Proteomes" id="UP000294894"/>
    </source>
</evidence>
<dbReference type="OrthoDB" id="9758917at2"/>
<feature type="compositionally biased region" description="Polar residues" evidence="4">
    <location>
        <begin position="394"/>
        <end position="409"/>
    </location>
</feature>
<dbReference type="InterPro" id="IPR043504">
    <property type="entry name" value="Peptidase_S1_PA_chymotrypsin"/>
</dbReference>
<feature type="region of interest" description="Disordered" evidence="4">
    <location>
        <begin position="385"/>
        <end position="409"/>
    </location>
</feature>
<dbReference type="PROSITE" id="PS51318">
    <property type="entry name" value="TAT"/>
    <property type="match status" value="1"/>
</dbReference>
<dbReference type="SMART" id="SM00228">
    <property type="entry name" value="PDZ"/>
    <property type="match status" value="1"/>
</dbReference>
<dbReference type="Gene3D" id="2.30.42.10">
    <property type="match status" value="1"/>
</dbReference>
<dbReference type="EMBL" id="CP038267">
    <property type="protein sequence ID" value="QBR93572.1"/>
    <property type="molecule type" value="Genomic_DNA"/>
</dbReference>
<dbReference type="GO" id="GO:0006508">
    <property type="term" value="P:proteolysis"/>
    <property type="evidence" value="ECO:0007669"/>
    <property type="project" value="UniProtKB-KW"/>
</dbReference>
<keyword evidence="3" id="KW-0378">Hydrolase</keyword>
<dbReference type="Proteomes" id="UP000294894">
    <property type="component" value="Chromosome"/>
</dbReference>
<dbReference type="PANTHER" id="PTHR43343">
    <property type="entry name" value="PEPTIDASE S12"/>
    <property type="match status" value="1"/>
</dbReference>
<dbReference type="GO" id="GO:0004252">
    <property type="term" value="F:serine-type endopeptidase activity"/>
    <property type="evidence" value="ECO:0007669"/>
    <property type="project" value="InterPro"/>
</dbReference>
<proteinExistence type="inferred from homology"/>
<evidence type="ECO:0000256" key="2">
    <source>
        <dbReference type="ARBA" id="ARBA00022670"/>
    </source>
</evidence>
<gene>
    <name evidence="6" type="ORF">EXE57_15805</name>
</gene>
<reference evidence="6 7" key="1">
    <citation type="submission" date="2019-03" db="EMBL/GenBank/DDBJ databases">
        <title>Three New Species of Nocardioides, Nocardioides euryhalodurans sp. nov., Nocardioides seonyuensis sp. nov. and Nocardioides eburneoflavus sp. nov., Iolated from Soil.</title>
        <authorList>
            <person name="Roh S.G."/>
            <person name="Lee C."/>
            <person name="Kim M.-K."/>
            <person name="Kim S.B."/>
        </authorList>
    </citation>
    <scope>NUCLEOTIDE SEQUENCE [LARGE SCALE GENOMIC DNA]</scope>
    <source>
        <strain evidence="6 7">MMS17-SY117</strain>
    </source>
</reference>
<keyword evidence="2" id="KW-0645">Protease</keyword>
<feature type="region of interest" description="Disordered" evidence="4">
    <location>
        <begin position="1"/>
        <end position="37"/>
    </location>
</feature>
<dbReference type="PANTHER" id="PTHR43343:SF3">
    <property type="entry name" value="PROTEASE DO-LIKE 8, CHLOROPLASTIC"/>
    <property type="match status" value="1"/>
</dbReference>
<dbReference type="InterPro" id="IPR051201">
    <property type="entry name" value="Chloro_Bact_Ser_Proteases"/>
</dbReference>
<dbReference type="AlphaFoldDB" id="A0A4V1BE68"/>
<dbReference type="PROSITE" id="PS50106">
    <property type="entry name" value="PDZ"/>
    <property type="match status" value="1"/>
</dbReference>
<protein>
    <submittedName>
        <fullName evidence="6">PDZ domain-containing protein</fullName>
    </submittedName>
</protein>
<feature type="compositionally biased region" description="Basic and acidic residues" evidence="4">
    <location>
        <begin position="12"/>
        <end position="22"/>
    </location>
</feature>
<dbReference type="Pfam" id="PF13180">
    <property type="entry name" value="PDZ_2"/>
    <property type="match status" value="1"/>
</dbReference>
<evidence type="ECO:0000256" key="3">
    <source>
        <dbReference type="ARBA" id="ARBA00022801"/>
    </source>
</evidence>
<evidence type="ECO:0000313" key="6">
    <source>
        <dbReference type="EMBL" id="QBR93572.1"/>
    </source>
</evidence>
<dbReference type="KEGG" id="noy:EXE57_15805"/>
<accession>A0A4V1BE68</accession>
<dbReference type="InterPro" id="IPR001940">
    <property type="entry name" value="Peptidase_S1C"/>
</dbReference>
<sequence>MSDTRVLPPFPPERDPYGHEAVTDAPAPTTTAPPRTRRRGLAATVLATALVAGGAAGVGGAAAWDAWQEDGPTTFDSAGTETAQVVDTGDEPAADGSVEAVASKVLPSVVRIVVQGSEGEGSGSGIILSSDGQILTNAHVVDGAGEGAEMTVSFDDGTHAPATVVGSDPLTDTAVIQAEGVEGLTPATIGTSGNVDVGQEVVAIGSPFGLDSTVTSGIVSALDRPVNVGSDAAGNATVYPAIQTDAAINPGNSGGALVDMDGNVVGINSSIRTSGSSTGGSGGSIGLGFAIPIDEVLPIIDQIVAGETPTHALIGVSVSDAASDDGGATVPNGAAVGEVTEGSAAAEAGLEPGDVITAVDGRLVTSSDALIATVRSYRPGDEVELTFQRDGEEQTTTVTLGSDAESGTS</sequence>
<name>A0A4V1BE68_9ACTN</name>
<organism evidence="6 7">
    <name type="scientific">Nocardioides euryhalodurans</name>
    <dbReference type="NCBI Taxonomy" id="2518370"/>
    <lineage>
        <taxon>Bacteria</taxon>
        <taxon>Bacillati</taxon>
        <taxon>Actinomycetota</taxon>
        <taxon>Actinomycetes</taxon>
        <taxon>Propionibacteriales</taxon>
        <taxon>Nocardioidaceae</taxon>
        <taxon>Nocardioides</taxon>
    </lineage>
</organism>
<dbReference type="InterPro" id="IPR001478">
    <property type="entry name" value="PDZ"/>
</dbReference>
<dbReference type="Pfam" id="PF13365">
    <property type="entry name" value="Trypsin_2"/>
    <property type="match status" value="1"/>
</dbReference>
<feature type="domain" description="PDZ" evidence="5">
    <location>
        <begin position="303"/>
        <end position="391"/>
    </location>
</feature>